<evidence type="ECO:0000313" key="1">
    <source>
        <dbReference type="EMBL" id="TBU60743.1"/>
    </source>
</evidence>
<name>A0A4Q9Q0S8_9APHY</name>
<dbReference type="Proteomes" id="UP000292082">
    <property type="component" value="Unassembled WGS sequence"/>
</dbReference>
<sequence length="154" mass="17290">MTPPTVLMVQKERTVSFCPHLLIVTTHTLLHSKVFVPRQNSAYQRASKSVYWIAPNLRSLEPVYLAFSFICVAPFPISCMLTISGREPRGQNLIWHSTLRSRCGVRRFRGSMLLSVRPEEAPMDVHSTSTLLRLAKQSTVDLRAGSHSLPVTSS</sequence>
<accession>A0A4Q9Q0S8</accession>
<dbReference type="AlphaFoldDB" id="A0A4Q9Q0S8"/>
<dbReference type="EMBL" id="ML145102">
    <property type="protein sequence ID" value="TBU60743.1"/>
    <property type="molecule type" value="Genomic_DNA"/>
</dbReference>
<proteinExistence type="predicted"/>
<evidence type="ECO:0000313" key="2">
    <source>
        <dbReference type="Proteomes" id="UP000292082"/>
    </source>
</evidence>
<gene>
    <name evidence="1" type="ORF">BD310DRAFT_265554</name>
</gene>
<reference evidence="1 2" key="1">
    <citation type="submission" date="2019-01" db="EMBL/GenBank/DDBJ databases">
        <title>Draft genome sequences of three monokaryotic isolates of the white-rot basidiomycete fungus Dichomitus squalens.</title>
        <authorList>
            <consortium name="DOE Joint Genome Institute"/>
            <person name="Lopez S.C."/>
            <person name="Andreopoulos B."/>
            <person name="Pangilinan J."/>
            <person name="Lipzen A."/>
            <person name="Riley R."/>
            <person name="Ahrendt S."/>
            <person name="Ng V."/>
            <person name="Barry K."/>
            <person name="Daum C."/>
            <person name="Grigoriev I.V."/>
            <person name="Hilden K.S."/>
            <person name="Makela M.R."/>
            <person name="de Vries R.P."/>
        </authorList>
    </citation>
    <scope>NUCLEOTIDE SEQUENCE [LARGE SCALE GENOMIC DNA]</scope>
    <source>
        <strain evidence="1 2">CBS 464.89</strain>
    </source>
</reference>
<keyword evidence="2" id="KW-1185">Reference proteome</keyword>
<organism evidence="1 2">
    <name type="scientific">Dichomitus squalens</name>
    <dbReference type="NCBI Taxonomy" id="114155"/>
    <lineage>
        <taxon>Eukaryota</taxon>
        <taxon>Fungi</taxon>
        <taxon>Dikarya</taxon>
        <taxon>Basidiomycota</taxon>
        <taxon>Agaricomycotina</taxon>
        <taxon>Agaricomycetes</taxon>
        <taxon>Polyporales</taxon>
        <taxon>Polyporaceae</taxon>
        <taxon>Dichomitus</taxon>
    </lineage>
</organism>
<protein>
    <submittedName>
        <fullName evidence="1">Uncharacterized protein</fullName>
    </submittedName>
</protein>